<dbReference type="InterPro" id="IPR008972">
    <property type="entry name" value="Cupredoxin"/>
</dbReference>
<dbReference type="Pfam" id="PF07731">
    <property type="entry name" value="Cu-oxidase_2"/>
    <property type="match status" value="1"/>
</dbReference>
<dbReference type="Pfam" id="PF00394">
    <property type="entry name" value="Cu-oxidase"/>
    <property type="match status" value="1"/>
</dbReference>
<dbReference type="AlphaFoldDB" id="A0A4Q2DM90"/>
<evidence type="ECO:0000256" key="3">
    <source>
        <dbReference type="ARBA" id="ARBA00023002"/>
    </source>
</evidence>
<dbReference type="InterPro" id="IPR011706">
    <property type="entry name" value="Cu-oxidase_C"/>
</dbReference>
<evidence type="ECO:0000256" key="1">
    <source>
        <dbReference type="ARBA" id="ARBA00010609"/>
    </source>
</evidence>
<keyword evidence="6" id="KW-0325">Glycoprotein</keyword>
<evidence type="ECO:0000259" key="8">
    <source>
        <dbReference type="Pfam" id="PF00394"/>
    </source>
</evidence>
<feature type="signal peptide" evidence="7">
    <location>
        <begin position="1"/>
        <end position="22"/>
    </location>
</feature>
<dbReference type="PROSITE" id="PS00079">
    <property type="entry name" value="MULTICOPPER_OXIDASE1"/>
    <property type="match status" value="1"/>
</dbReference>
<evidence type="ECO:0000256" key="4">
    <source>
        <dbReference type="ARBA" id="ARBA00023008"/>
    </source>
</evidence>
<sequence length="529" mass="57954">MRLNLILPVLVGFFVSPLLTLGVTIGPTDPMTISNVQIAPDGSPRAAAVVNGIHPGPLIVAQKGDNFNVVVTNNLTDPSMTLDTSIHWHGIFQRGTTWADGPEGVSQCPIPPNGTSFRYQFSTNGQAGSFWYHSHFGNQYCDGVRGPIVIYDENDPHRDRYNEDNEDTVITVTDWFRVPNVQPGTPPASTLINGRGRSLDSSSAGVPLAVVNVQQGRLYRLRLISLSCDANFRFSIDGHKLVVIEADGESTMPTAPVDGVQIFAGQRYSLILNASQPISNYWIRANPDLLPLRDQFQGGVNSAILRYAGAPEVEPTTPLPPSLQFLRESDLHPFANPNAPGLPQIDGNDFNKTFEVNFNTTTRRFLMNNVSWQAPSTPILLQILTGSNASDLMPQASIVQLRRNQVVQLNISSISPIATPHPFHLHGHAFSVIKSADSDTFNFENPVRRDVVSIGGVGQFAVIRFVTDNPGPWIFHCHIEPHLSVGLAVVFVEDFENIIPSNPIPQSWRDLCDAFDRSRAELPAALPQA</sequence>
<keyword evidence="3" id="KW-0560">Oxidoreductase</keyword>
<evidence type="ECO:0000313" key="12">
    <source>
        <dbReference type="Proteomes" id="UP000290288"/>
    </source>
</evidence>
<dbReference type="GO" id="GO:0005507">
    <property type="term" value="F:copper ion binding"/>
    <property type="evidence" value="ECO:0007669"/>
    <property type="project" value="InterPro"/>
</dbReference>
<protein>
    <recommendedName>
        <fullName evidence="13">Laccase</fullName>
    </recommendedName>
</protein>
<dbReference type="FunFam" id="2.60.40.420:FF:000045">
    <property type="entry name" value="Laccase 2"/>
    <property type="match status" value="1"/>
</dbReference>
<feature type="chain" id="PRO_5020857245" description="Laccase" evidence="7">
    <location>
        <begin position="23"/>
        <end position="529"/>
    </location>
</feature>
<comment type="caution">
    <text evidence="11">The sequence shown here is derived from an EMBL/GenBank/DDBJ whole genome shotgun (WGS) entry which is preliminary data.</text>
</comment>
<evidence type="ECO:0000259" key="10">
    <source>
        <dbReference type="Pfam" id="PF07732"/>
    </source>
</evidence>
<proteinExistence type="inferred from homology"/>
<evidence type="ECO:0000256" key="7">
    <source>
        <dbReference type="SAM" id="SignalP"/>
    </source>
</evidence>
<keyword evidence="4" id="KW-0186">Copper</keyword>
<feature type="domain" description="Plastocyanin-like" evidence="9">
    <location>
        <begin position="375"/>
        <end position="494"/>
    </location>
</feature>
<evidence type="ECO:0000256" key="2">
    <source>
        <dbReference type="ARBA" id="ARBA00022723"/>
    </source>
</evidence>
<keyword evidence="2" id="KW-0479">Metal-binding</keyword>
<dbReference type="EMBL" id="SDEE01000120">
    <property type="protein sequence ID" value="RXW21109.1"/>
    <property type="molecule type" value="Genomic_DNA"/>
</dbReference>
<keyword evidence="7" id="KW-0732">Signal</keyword>
<dbReference type="PANTHER" id="PTHR11709:SF511">
    <property type="entry name" value="LACCASE"/>
    <property type="match status" value="1"/>
</dbReference>
<feature type="domain" description="Plastocyanin-like" evidence="8">
    <location>
        <begin position="166"/>
        <end position="310"/>
    </location>
</feature>
<evidence type="ECO:0000313" key="11">
    <source>
        <dbReference type="EMBL" id="RXW21109.1"/>
    </source>
</evidence>
<name>A0A4Q2DM90_9AGAR</name>
<keyword evidence="12" id="KW-1185">Reference proteome</keyword>
<dbReference type="Proteomes" id="UP000290288">
    <property type="component" value="Unassembled WGS sequence"/>
</dbReference>
<dbReference type="GO" id="GO:0016491">
    <property type="term" value="F:oxidoreductase activity"/>
    <property type="evidence" value="ECO:0007669"/>
    <property type="project" value="UniProtKB-KW"/>
</dbReference>
<dbReference type="STRING" id="2316362.A0A4Q2DM90"/>
<dbReference type="InterPro" id="IPR001117">
    <property type="entry name" value="Cu-oxidase_2nd"/>
</dbReference>
<evidence type="ECO:0000256" key="6">
    <source>
        <dbReference type="ARBA" id="ARBA00023180"/>
    </source>
</evidence>
<accession>A0A4Q2DM90</accession>
<comment type="similarity">
    <text evidence="1">Belongs to the multicopper oxidase family.</text>
</comment>
<organism evidence="11 12">
    <name type="scientific">Candolleomyces aberdarensis</name>
    <dbReference type="NCBI Taxonomy" id="2316362"/>
    <lineage>
        <taxon>Eukaryota</taxon>
        <taxon>Fungi</taxon>
        <taxon>Dikarya</taxon>
        <taxon>Basidiomycota</taxon>
        <taxon>Agaricomycotina</taxon>
        <taxon>Agaricomycetes</taxon>
        <taxon>Agaricomycetidae</taxon>
        <taxon>Agaricales</taxon>
        <taxon>Agaricineae</taxon>
        <taxon>Psathyrellaceae</taxon>
        <taxon>Candolleomyces</taxon>
    </lineage>
</organism>
<gene>
    <name evidence="11" type="ORF">EST38_g4719</name>
</gene>
<dbReference type="InterPro" id="IPR033138">
    <property type="entry name" value="Cu_oxidase_CS"/>
</dbReference>
<dbReference type="Pfam" id="PF07732">
    <property type="entry name" value="Cu-oxidase_3"/>
    <property type="match status" value="1"/>
</dbReference>
<reference evidence="11 12" key="1">
    <citation type="submission" date="2019-01" db="EMBL/GenBank/DDBJ databases">
        <title>Draft genome sequence of Psathyrella aberdarensis IHI B618.</title>
        <authorList>
            <person name="Buettner E."/>
            <person name="Kellner H."/>
        </authorList>
    </citation>
    <scope>NUCLEOTIDE SEQUENCE [LARGE SCALE GENOMIC DNA]</scope>
    <source>
        <strain evidence="11 12">IHI B618</strain>
    </source>
</reference>
<dbReference type="InterPro" id="IPR045087">
    <property type="entry name" value="Cu-oxidase_fam"/>
</dbReference>
<evidence type="ECO:0000259" key="9">
    <source>
        <dbReference type="Pfam" id="PF07731"/>
    </source>
</evidence>
<evidence type="ECO:0000256" key="5">
    <source>
        <dbReference type="ARBA" id="ARBA00023157"/>
    </source>
</evidence>
<keyword evidence="5" id="KW-1015">Disulfide bond</keyword>
<dbReference type="OrthoDB" id="2121828at2759"/>
<feature type="domain" description="Plastocyanin-like" evidence="10">
    <location>
        <begin position="33"/>
        <end position="154"/>
    </location>
</feature>
<dbReference type="PROSITE" id="PS00080">
    <property type="entry name" value="MULTICOPPER_OXIDASE2"/>
    <property type="match status" value="1"/>
</dbReference>
<dbReference type="CDD" id="cd13903">
    <property type="entry name" value="CuRO_3_Tv-LCC_like"/>
    <property type="match status" value="1"/>
</dbReference>
<dbReference type="Gene3D" id="2.60.40.420">
    <property type="entry name" value="Cupredoxins - blue copper proteins"/>
    <property type="match status" value="3"/>
</dbReference>
<dbReference type="InterPro" id="IPR011707">
    <property type="entry name" value="Cu-oxidase-like_N"/>
</dbReference>
<dbReference type="PANTHER" id="PTHR11709">
    <property type="entry name" value="MULTI-COPPER OXIDASE"/>
    <property type="match status" value="1"/>
</dbReference>
<dbReference type="SUPFAM" id="SSF49503">
    <property type="entry name" value="Cupredoxins"/>
    <property type="match status" value="3"/>
</dbReference>
<evidence type="ECO:0008006" key="13">
    <source>
        <dbReference type="Google" id="ProtNLM"/>
    </source>
</evidence>
<dbReference type="InterPro" id="IPR002355">
    <property type="entry name" value="Cu_oxidase_Cu_BS"/>
</dbReference>